<accession>A0ACC2SMY8</accession>
<dbReference type="Proteomes" id="UP001165960">
    <property type="component" value="Unassembled WGS sequence"/>
</dbReference>
<protein>
    <submittedName>
        <fullName evidence="1">Uncharacterized protein</fullName>
    </submittedName>
</protein>
<proteinExistence type="predicted"/>
<evidence type="ECO:0000313" key="1">
    <source>
        <dbReference type="EMBL" id="KAJ9063708.1"/>
    </source>
</evidence>
<keyword evidence="2" id="KW-1185">Reference proteome</keyword>
<evidence type="ECO:0000313" key="2">
    <source>
        <dbReference type="Proteomes" id="UP001165960"/>
    </source>
</evidence>
<name>A0ACC2SMY8_9FUNG</name>
<comment type="caution">
    <text evidence="1">The sequence shown here is derived from an EMBL/GenBank/DDBJ whole genome shotgun (WGS) entry which is preliminary data.</text>
</comment>
<reference evidence="1" key="1">
    <citation type="submission" date="2022-04" db="EMBL/GenBank/DDBJ databases">
        <title>Genome of the entomopathogenic fungus Entomophthora muscae.</title>
        <authorList>
            <person name="Elya C."/>
            <person name="Lovett B.R."/>
            <person name="Lee E."/>
            <person name="Macias A.M."/>
            <person name="Hajek A.E."/>
            <person name="De Bivort B.L."/>
            <person name="Kasson M.T."/>
            <person name="De Fine Licht H.H."/>
            <person name="Stajich J.E."/>
        </authorList>
    </citation>
    <scope>NUCLEOTIDE SEQUENCE</scope>
    <source>
        <strain evidence="1">Berkeley</strain>
    </source>
</reference>
<gene>
    <name evidence="1" type="ORF">DSO57_1038133</name>
</gene>
<organism evidence="1 2">
    <name type="scientific">Entomophthora muscae</name>
    <dbReference type="NCBI Taxonomy" id="34485"/>
    <lineage>
        <taxon>Eukaryota</taxon>
        <taxon>Fungi</taxon>
        <taxon>Fungi incertae sedis</taxon>
        <taxon>Zoopagomycota</taxon>
        <taxon>Entomophthoromycotina</taxon>
        <taxon>Entomophthoromycetes</taxon>
        <taxon>Entomophthorales</taxon>
        <taxon>Entomophthoraceae</taxon>
        <taxon>Entomophthora</taxon>
    </lineage>
</organism>
<dbReference type="EMBL" id="QTSX02004715">
    <property type="protein sequence ID" value="KAJ9063708.1"/>
    <property type="molecule type" value="Genomic_DNA"/>
</dbReference>
<sequence length="74" mass="8360">MKYKLGKKLVTADALSRLYIVSITGNDGLDPDWPMLYLFPEATRYKGLNSLTISKLKDNKSWFTTNADAVTVLF</sequence>